<dbReference type="PANTHER" id="PTHR47017">
    <property type="entry name" value="ACYL-COA"/>
    <property type="match status" value="1"/>
</dbReference>
<dbReference type="EMBL" id="JALJOU010000023">
    <property type="protein sequence ID" value="KAK9837165.1"/>
    <property type="molecule type" value="Genomic_DNA"/>
</dbReference>
<sequence>MEFLEAIMSCGEADRLSQLAVSHIAEKSCWVALPSALIARLLQAQAPLPLVLELCPAAMPGSLAKRRDDTAVWHVAWAGAAAVGQALEVPAALARRQSLTEGMLVSVRALPDTPAAQSVCVEPDSTDDWEQLELNAGYVEEQLLNQVGVVRAGQAFPVWVRGAQLFLRVTSTAPAPVVRLVPGAELAVAPRPRLRAGIGGGQQGGQDADSRALKAGGAAVAPPVWLRALDWEAVEASKPLRLGGSGLGVLADAAVAPACWVGIGAGTASAHGLAAGDFVHLVRDCDGRDLMLRVRLQAPPPGGLLICGAAGSGKSGLAALVADMLAKDPHCHAHVVWVACGSIQAEPLSQAQRKMEPLLREAVDCMPSLLVLDDLHLLCPGDAEGPEAAAAPRSPALAEWLADALDELRFLQHGAHLPLPVAVCATASAPADIAPVLRAAERLDCCLELAAPGAPERAALLTARLRERGASCANEDILILATDAEGYDAGDLSLLVDRALHAALRRQLAATPDRTWLSKGGLEVSADDLAEGRRGFAPAASWGVAGPAASAGAGPRGWEDVGGMPGVIDALREALALPTRFARLCARAPLRLRTGVLLYGPPGCGKTHAVAAALAATGMRYVSVKGPELLNKYIGASEAAVRDVFRRAAAAAPCVLFFDEFDAIAPQRGHDSTGVTDRVVNQLLTELDGVEGLKGVVVLAATSRPDLLDAALLRPGRLDRLLYCGMPSARERIQIVRALAARQPLAPGASAALDTAAREADGFSGADLGALLADAQLAAVHAALERSPQEEAAPQISTRQVAAAVAAARPSITPSERQRLEAVQCPSTACETPKTLTPGLDELIASIEQVSEEEWDACATQGGHGETNPFVLHSFLHALEASRSAVKEEGWLPQHVLLQDDLGRLLACCPLYLKSHSQGEYVFDHSWAQSAYHMGIRYYPKLQSCSPFSPVTGARLLVRDPSNAPALTVALARTLQQVADEYKVSSLHITFNTEEEWRALEGEGFLSRIGLQYHWVNRDYASFEDFLAALKQSKRKSIRQERKSVSASGLVLRRLSGCEITPKIWEAFYRFYRNTTDAKWGQAYLTRDFFHRLGETMGDRVVLATAAEADGTPVAGALNLRGSHALFGRNWGCTREVKHLHFELCYYQALDAAIQLKLPRVEAGAQGEHKIQRGYLPSKTYSSHYIRDPMLRGAVANFLRRERAQLSGAQHGGDDLHARSVVGRNKYFVRNADSDSLIAACTAKLSQEPHNTFALLIRASELLKTGQYAAACSDYDLVVDREPAHVDAHFQRGVALANLEQLDVAIAAYSRAIELDPGHVRALYARASCRNRKADFALANEDYVEALKLDDAKRSMRLRRSGHVANDDAAHARGFALRKRGDFLGAVAQYSAALEAQPSHFKALFNRAFSYDKLGQWAKAEADYTKVLQVAPRSSFALYNRGITRDRLGNYSGAVQDFSAAIMLDNKNADFYHNRGFSQRKQGRFEAAVSDYSAAIRCNPRHCRAYYNRAFANDRLGQFDLAVGDYSKALQLDDRNATAYHNRGALLERLGRAEEALSDYTRAIQNDGGAALSLNARGLLLERLGKLAEAATDFDAAVSLEPTSAAFVRNRGLCHRACGEMEAAIACFTRALQLAPNDSATLASRGYAYRKLREFGRAAADYERALATGNPRAPQLHINRAYCLAKVGRYSEALQSYNVVLQADPTNTNALHNRGISYDKLGRFGEAVEDFTAVLRLSTDPKQRANAYFNRGSAWDHLGEFERALVDFQDALELDPQCLTAG</sequence>
<dbReference type="Gene3D" id="3.10.330.10">
    <property type="match status" value="1"/>
</dbReference>
<dbReference type="SUPFAM" id="SSF54585">
    <property type="entry name" value="Cdc48 domain 2-like"/>
    <property type="match status" value="1"/>
</dbReference>
<evidence type="ECO:0000256" key="7">
    <source>
        <dbReference type="ARBA" id="ARBA00034532"/>
    </source>
</evidence>
<dbReference type="SUPFAM" id="SSF52540">
    <property type="entry name" value="P-loop containing nucleoside triphosphate hydrolases"/>
    <property type="match status" value="2"/>
</dbReference>
<dbReference type="InterPro" id="IPR019734">
    <property type="entry name" value="TPR_rpt"/>
</dbReference>
<evidence type="ECO:0000256" key="6">
    <source>
        <dbReference type="ARBA" id="ARBA00032509"/>
    </source>
</evidence>
<dbReference type="SMART" id="SM00382">
    <property type="entry name" value="AAA"/>
    <property type="match status" value="2"/>
</dbReference>
<keyword evidence="3" id="KW-0547">Nucleotide-binding</keyword>
<dbReference type="InterPro" id="IPR029067">
    <property type="entry name" value="CDC48_domain_2-like_sf"/>
</dbReference>
<dbReference type="Pfam" id="PF13432">
    <property type="entry name" value="TPR_16"/>
    <property type="match status" value="3"/>
</dbReference>
<dbReference type="GO" id="GO:0016887">
    <property type="term" value="F:ATP hydrolysis activity"/>
    <property type="evidence" value="ECO:0007669"/>
    <property type="project" value="InterPro"/>
</dbReference>
<proteinExistence type="inferred from homology"/>
<dbReference type="Pfam" id="PF13414">
    <property type="entry name" value="TPR_11"/>
    <property type="match status" value="2"/>
</dbReference>
<dbReference type="Pfam" id="PF07719">
    <property type="entry name" value="TPR_2"/>
    <property type="match status" value="1"/>
</dbReference>
<keyword evidence="11" id="KW-1185">Reference proteome</keyword>
<dbReference type="InterPro" id="IPR027417">
    <property type="entry name" value="P-loop_NTPase"/>
</dbReference>
<dbReference type="InterPro" id="IPR003959">
    <property type="entry name" value="ATPase_AAA_core"/>
</dbReference>
<comment type="caution">
    <text evidence="10">The sequence shown here is derived from an EMBL/GenBank/DDBJ whole genome shotgun (WGS) entry which is preliminary data.</text>
</comment>
<evidence type="ECO:0000313" key="11">
    <source>
        <dbReference type="Proteomes" id="UP001445335"/>
    </source>
</evidence>
<keyword evidence="4 8" id="KW-0802">TPR repeat</keyword>
<evidence type="ECO:0000256" key="4">
    <source>
        <dbReference type="ARBA" id="ARBA00022803"/>
    </source>
</evidence>
<dbReference type="GO" id="GO:0005777">
    <property type="term" value="C:peroxisome"/>
    <property type="evidence" value="ECO:0007669"/>
    <property type="project" value="InterPro"/>
</dbReference>
<dbReference type="InterPro" id="IPR003960">
    <property type="entry name" value="ATPase_AAA_CS"/>
</dbReference>
<dbReference type="Pfam" id="PF09262">
    <property type="entry name" value="PEX-1N"/>
    <property type="match status" value="1"/>
</dbReference>
<evidence type="ECO:0000259" key="9">
    <source>
        <dbReference type="SMART" id="SM00382"/>
    </source>
</evidence>
<evidence type="ECO:0000256" key="5">
    <source>
        <dbReference type="ARBA" id="ARBA00022840"/>
    </source>
</evidence>
<dbReference type="Gene3D" id="1.25.40.10">
    <property type="entry name" value="Tetratricopeptide repeat domain"/>
    <property type="match status" value="6"/>
</dbReference>
<feature type="domain" description="AAA+ ATPase" evidence="9">
    <location>
        <begin position="592"/>
        <end position="728"/>
    </location>
</feature>
<comment type="similarity">
    <text evidence="1">Belongs to the AAA ATPase family.</text>
</comment>
<dbReference type="SUPFAM" id="SSF48452">
    <property type="entry name" value="TPR-like"/>
    <property type="match status" value="3"/>
</dbReference>
<feature type="repeat" description="TPR" evidence="8">
    <location>
        <begin position="1745"/>
        <end position="1778"/>
    </location>
</feature>
<feature type="repeat" description="TPR" evidence="8">
    <location>
        <begin position="1469"/>
        <end position="1502"/>
    </location>
</feature>
<feature type="repeat" description="TPR" evidence="8">
    <location>
        <begin position="1571"/>
        <end position="1604"/>
    </location>
</feature>
<dbReference type="Pfam" id="PF04339">
    <property type="entry name" value="FemAB_like"/>
    <property type="match status" value="1"/>
</dbReference>
<name>A0AAW1RSQ7_9CHLO</name>
<organism evidence="10 11">
    <name type="scientific">Elliptochloris bilobata</name>
    <dbReference type="NCBI Taxonomy" id="381761"/>
    <lineage>
        <taxon>Eukaryota</taxon>
        <taxon>Viridiplantae</taxon>
        <taxon>Chlorophyta</taxon>
        <taxon>core chlorophytes</taxon>
        <taxon>Trebouxiophyceae</taxon>
        <taxon>Trebouxiophyceae incertae sedis</taxon>
        <taxon>Elliptochloris clade</taxon>
        <taxon>Elliptochloris</taxon>
    </lineage>
</organism>
<feature type="repeat" description="TPR" evidence="8">
    <location>
        <begin position="1605"/>
        <end position="1638"/>
    </location>
</feature>
<feature type="repeat" description="TPR" evidence="8">
    <location>
        <begin position="1286"/>
        <end position="1319"/>
    </location>
</feature>
<evidence type="ECO:0000256" key="2">
    <source>
        <dbReference type="ARBA" id="ARBA00022737"/>
    </source>
</evidence>
<feature type="repeat" description="TPR" evidence="8">
    <location>
        <begin position="1537"/>
        <end position="1570"/>
    </location>
</feature>
<dbReference type="Gene3D" id="3.40.50.300">
    <property type="entry name" value="P-loop containing nucleotide triphosphate hydrolases"/>
    <property type="match status" value="2"/>
</dbReference>
<dbReference type="Gene3D" id="1.10.8.60">
    <property type="match status" value="2"/>
</dbReference>
<dbReference type="Pfam" id="PF00515">
    <property type="entry name" value="TPR_1"/>
    <property type="match status" value="1"/>
</dbReference>
<dbReference type="Proteomes" id="UP001445335">
    <property type="component" value="Unassembled WGS sequence"/>
</dbReference>
<evidence type="ECO:0000256" key="8">
    <source>
        <dbReference type="PROSITE-ProRule" id="PRU00339"/>
    </source>
</evidence>
<keyword evidence="5" id="KW-0067">ATP-binding</keyword>
<dbReference type="InterPro" id="IPR016181">
    <property type="entry name" value="Acyl_CoA_acyltransferase"/>
</dbReference>
<feature type="repeat" description="TPR" evidence="8">
    <location>
        <begin position="1708"/>
        <end position="1741"/>
    </location>
</feature>
<dbReference type="Pfam" id="PF00004">
    <property type="entry name" value="AAA"/>
    <property type="match status" value="2"/>
</dbReference>
<dbReference type="InterPro" id="IPR015342">
    <property type="entry name" value="PEX1-N_C-lobe"/>
</dbReference>
<dbReference type="PROSITE" id="PS00674">
    <property type="entry name" value="AAA"/>
    <property type="match status" value="1"/>
</dbReference>
<accession>A0AAW1RSQ7</accession>
<reference evidence="10 11" key="1">
    <citation type="journal article" date="2024" name="Nat. Commun.">
        <title>Phylogenomics reveals the evolutionary origins of lichenization in chlorophyte algae.</title>
        <authorList>
            <person name="Puginier C."/>
            <person name="Libourel C."/>
            <person name="Otte J."/>
            <person name="Skaloud P."/>
            <person name="Haon M."/>
            <person name="Grisel S."/>
            <person name="Petersen M."/>
            <person name="Berrin J.G."/>
            <person name="Delaux P.M."/>
            <person name="Dal Grande F."/>
            <person name="Keller J."/>
        </authorList>
    </citation>
    <scope>NUCLEOTIDE SEQUENCE [LARGE SCALE GENOMIC DNA]</scope>
    <source>
        <strain evidence="10 11">SAG 245.80</strain>
    </source>
</reference>
<gene>
    <name evidence="10" type="ORF">WJX81_007626</name>
</gene>
<dbReference type="GO" id="GO:0005524">
    <property type="term" value="F:ATP binding"/>
    <property type="evidence" value="ECO:0007669"/>
    <property type="project" value="UniProtKB-KW"/>
</dbReference>
<dbReference type="InterPro" id="IPR007434">
    <property type="entry name" value="FemAB-like"/>
</dbReference>
<dbReference type="SMART" id="SM00028">
    <property type="entry name" value="TPR"/>
    <property type="match status" value="15"/>
</dbReference>
<keyword evidence="2" id="KW-0677">Repeat</keyword>
<evidence type="ECO:0000313" key="10">
    <source>
        <dbReference type="EMBL" id="KAK9837165.1"/>
    </source>
</evidence>
<feature type="repeat" description="TPR" evidence="8">
    <location>
        <begin position="1435"/>
        <end position="1468"/>
    </location>
</feature>
<dbReference type="PANTHER" id="PTHR47017:SF1">
    <property type="entry name" value="ACYL-COA"/>
    <property type="match status" value="1"/>
</dbReference>
<dbReference type="PROSITE" id="PS50005">
    <property type="entry name" value="TPR"/>
    <property type="match status" value="11"/>
</dbReference>
<feature type="repeat" description="TPR" evidence="8">
    <location>
        <begin position="1503"/>
        <end position="1536"/>
    </location>
</feature>
<dbReference type="SUPFAM" id="SSF55729">
    <property type="entry name" value="Acyl-CoA N-acyltransferases (Nat)"/>
    <property type="match status" value="1"/>
</dbReference>
<dbReference type="Gene3D" id="3.40.630.30">
    <property type="match status" value="1"/>
</dbReference>
<dbReference type="InterPro" id="IPR013105">
    <property type="entry name" value="TPR_2"/>
</dbReference>
<dbReference type="PROSITE" id="PS50293">
    <property type="entry name" value="TPR_REGION"/>
    <property type="match status" value="1"/>
</dbReference>
<dbReference type="GO" id="GO:0007031">
    <property type="term" value="P:peroxisome organization"/>
    <property type="evidence" value="ECO:0007669"/>
    <property type="project" value="InterPro"/>
</dbReference>
<feature type="domain" description="AAA+ ATPase" evidence="9">
    <location>
        <begin position="300"/>
        <end position="453"/>
    </location>
</feature>
<dbReference type="Pfam" id="PF13181">
    <property type="entry name" value="TPR_8"/>
    <property type="match status" value="1"/>
</dbReference>
<protein>
    <recommendedName>
        <fullName evidence="7">Peroxisomal ATPase PEX1</fullName>
    </recommendedName>
    <alternativeName>
        <fullName evidence="6">Peroxin-1</fullName>
    </alternativeName>
</protein>
<feature type="repeat" description="TPR" evidence="8">
    <location>
        <begin position="1674"/>
        <end position="1707"/>
    </location>
</feature>
<feature type="repeat" description="TPR" evidence="8">
    <location>
        <begin position="1401"/>
        <end position="1434"/>
    </location>
</feature>
<dbReference type="InterPro" id="IPR011990">
    <property type="entry name" value="TPR-like_helical_dom_sf"/>
</dbReference>
<dbReference type="InterPro" id="IPR003593">
    <property type="entry name" value="AAA+_ATPase"/>
</dbReference>
<evidence type="ECO:0000256" key="3">
    <source>
        <dbReference type="ARBA" id="ARBA00022741"/>
    </source>
</evidence>
<dbReference type="FunFam" id="3.40.50.300:FF:000149">
    <property type="entry name" value="Nuclear valosin-containing protein-like"/>
    <property type="match status" value="1"/>
</dbReference>
<evidence type="ECO:0000256" key="1">
    <source>
        <dbReference type="ARBA" id="ARBA00006914"/>
    </source>
</evidence>